<dbReference type="InterPro" id="IPR006638">
    <property type="entry name" value="Elp3/MiaA/NifB-like_rSAM"/>
</dbReference>
<dbReference type="GO" id="GO:0051539">
    <property type="term" value="F:4 iron, 4 sulfur cluster binding"/>
    <property type="evidence" value="ECO:0007669"/>
    <property type="project" value="InterPro"/>
</dbReference>
<accession>A0AAX4P941</accession>
<dbReference type="SFLD" id="SFLDG01065">
    <property type="entry name" value="anaerobic_coproporphyrinogen-I"/>
    <property type="match status" value="1"/>
</dbReference>
<dbReference type="CDD" id="cd01335">
    <property type="entry name" value="Radical_SAM"/>
    <property type="match status" value="1"/>
</dbReference>
<evidence type="ECO:0000256" key="2">
    <source>
        <dbReference type="ARBA" id="ARBA00014678"/>
    </source>
</evidence>
<dbReference type="PANTHER" id="PTHR13932:SF5">
    <property type="entry name" value="RADICAL S-ADENOSYL METHIONINE DOMAIN-CONTAINING PROTEIN 1, MITOCHONDRIAL"/>
    <property type="match status" value="1"/>
</dbReference>
<reference evidence="6 7" key="1">
    <citation type="submission" date="2024-03" db="EMBL/GenBank/DDBJ databases">
        <title>Complete genome sequence of the green alga Chloropicon roscoffensis RCC1871.</title>
        <authorList>
            <person name="Lemieux C."/>
            <person name="Pombert J.-F."/>
            <person name="Otis C."/>
            <person name="Turmel M."/>
        </authorList>
    </citation>
    <scope>NUCLEOTIDE SEQUENCE [LARGE SCALE GENOMIC DNA]</scope>
    <source>
        <strain evidence="6 7">RCC1871</strain>
    </source>
</reference>
<comment type="function">
    <text evidence="4">May be a heme chaperone, appears to bind heme. Homologous bacterial proteins do not have oxygen-independent coproporphyrinogen-III oxidase activity. Binds 1 [4Fe-4S] cluster. The cluster is coordinated with 3 cysteines and an exchangeable S-adenosyl-L-methionine.</text>
</comment>
<dbReference type="SUPFAM" id="SSF102114">
    <property type="entry name" value="Radical SAM enzymes"/>
    <property type="match status" value="1"/>
</dbReference>
<evidence type="ECO:0000313" key="6">
    <source>
        <dbReference type="EMBL" id="WZN62902.1"/>
    </source>
</evidence>
<dbReference type="GO" id="GO:0006779">
    <property type="term" value="P:porphyrin-containing compound biosynthetic process"/>
    <property type="evidence" value="ECO:0007669"/>
    <property type="project" value="InterPro"/>
</dbReference>
<dbReference type="InterPro" id="IPR058240">
    <property type="entry name" value="rSAM_sf"/>
</dbReference>
<dbReference type="GO" id="GO:0004109">
    <property type="term" value="F:coproporphyrinogen oxidase activity"/>
    <property type="evidence" value="ECO:0007669"/>
    <property type="project" value="InterPro"/>
</dbReference>
<dbReference type="SFLD" id="SFLDF00562">
    <property type="entry name" value="HemN-like__clustered_with_heat"/>
    <property type="match status" value="1"/>
</dbReference>
<dbReference type="Proteomes" id="UP001472866">
    <property type="component" value="Chromosome 06"/>
</dbReference>
<keyword evidence="7" id="KW-1185">Reference proteome</keyword>
<evidence type="ECO:0000256" key="1">
    <source>
        <dbReference type="ARBA" id="ARBA00006100"/>
    </source>
</evidence>
<dbReference type="InterPro" id="IPR023404">
    <property type="entry name" value="rSAM_horseshoe"/>
</dbReference>
<evidence type="ECO:0000256" key="3">
    <source>
        <dbReference type="ARBA" id="ARBA00033094"/>
    </source>
</evidence>
<evidence type="ECO:0000256" key="4">
    <source>
        <dbReference type="ARBA" id="ARBA00045130"/>
    </source>
</evidence>
<dbReference type="NCBIfam" id="TIGR00539">
    <property type="entry name" value="hemN_rel"/>
    <property type="match status" value="1"/>
</dbReference>
<protein>
    <recommendedName>
        <fullName evidence="2">Radical S-adenosyl methionine domain-containing protein 1, mitochondrial</fullName>
    </recommendedName>
    <alternativeName>
        <fullName evidence="3">Putative heme chaperone</fullName>
    </alternativeName>
</protein>
<dbReference type="Pfam" id="PF04055">
    <property type="entry name" value="Radical_SAM"/>
    <property type="match status" value="1"/>
</dbReference>
<proteinExistence type="inferred from homology"/>
<name>A0AAX4P941_9CHLO</name>
<dbReference type="InterPro" id="IPR007197">
    <property type="entry name" value="rSAM"/>
</dbReference>
<comment type="similarity">
    <text evidence="1">Belongs to the anaerobic coproporphyrinogen-III oxidase family. HemW subfamily.</text>
</comment>
<dbReference type="SFLD" id="SFLDS00029">
    <property type="entry name" value="Radical_SAM"/>
    <property type="match status" value="1"/>
</dbReference>
<dbReference type="SFLD" id="SFLDG01082">
    <property type="entry name" value="B12-binding_domain_containing"/>
    <property type="match status" value="1"/>
</dbReference>
<evidence type="ECO:0000313" key="7">
    <source>
        <dbReference type="Proteomes" id="UP001472866"/>
    </source>
</evidence>
<dbReference type="InterPro" id="IPR034505">
    <property type="entry name" value="Coproporphyrinogen-III_oxidase"/>
</dbReference>
<organism evidence="6 7">
    <name type="scientific">Chloropicon roscoffensis</name>
    <dbReference type="NCBI Taxonomy" id="1461544"/>
    <lineage>
        <taxon>Eukaryota</taxon>
        <taxon>Viridiplantae</taxon>
        <taxon>Chlorophyta</taxon>
        <taxon>Chloropicophyceae</taxon>
        <taxon>Chloropicales</taxon>
        <taxon>Chloropicaceae</taxon>
        <taxon>Chloropicon</taxon>
    </lineage>
</organism>
<dbReference type="GO" id="GO:0005737">
    <property type="term" value="C:cytoplasm"/>
    <property type="evidence" value="ECO:0007669"/>
    <property type="project" value="InterPro"/>
</dbReference>
<dbReference type="InterPro" id="IPR004559">
    <property type="entry name" value="HemW-like"/>
</dbReference>
<dbReference type="Gene3D" id="3.80.30.20">
    <property type="entry name" value="tm_1862 like domain"/>
    <property type="match status" value="1"/>
</dbReference>
<dbReference type="SMART" id="SM00729">
    <property type="entry name" value="Elp3"/>
    <property type="match status" value="1"/>
</dbReference>
<feature type="domain" description="Radical SAM core" evidence="5">
    <location>
        <begin position="45"/>
        <end position="286"/>
    </location>
</feature>
<sequence length="458" mass="50479">MLARGALGPAAARGLLLEGTRALRPQRRVGDRRELAARASEGCGANDPAARSAYVHLPFCRRKCFYCDFPVVALGEGATELRAQEPEIYGRYVSTLLREMEHYGGGGKLRTVFFGGGTPSLIPPRHLERVLGRLDDAFGIDWGNAEISMECDPGTFDLQRLVEYRSLGVNRVSVGVQSFDGRLLELCGRSHGEGDVLRALDDVRAAGFDSWSLDLMFGLPHQTAESWAETLEMAVAADPDHVSCYGLQLDDSTPFARWYTEGEGPLPSEPLAADLFRMASRELQGAGYSHYEISNYAREGHECRHNLAYWRDDPFYAFGVGATSSLHGRRVARPKKLSRYEQWVEGEGRKVGFPPPDWSGAPLREDEDEDERLLDLIMLSLRLKSGLRVNGLNERFGRAGRDVERRVLAAVEGHAAEGLVSVSEGGHAIRLTDPEGLLLSNSVISDIFVALDDDEDGE</sequence>
<dbReference type="PANTHER" id="PTHR13932">
    <property type="entry name" value="COPROPORPHYRINIGEN III OXIDASE"/>
    <property type="match status" value="1"/>
</dbReference>
<dbReference type="AlphaFoldDB" id="A0AAX4P941"/>
<dbReference type="EMBL" id="CP151506">
    <property type="protein sequence ID" value="WZN62902.1"/>
    <property type="molecule type" value="Genomic_DNA"/>
</dbReference>
<evidence type="ECO:0000259" key="5">
    <source>
        <dbReference type="PROSITE" id="PS51918"/>
    </source>
</evidence>
<gene>
    <name evidence="6" type="ORF">HKI87_06g44470</name>
</gene>
<dbReference type="PROSITE" id="PS51918">
    <property type="entry name" value="RADICAL_SAM"/>
    <property type="match status" value="1"/>
</dbReference>